<dbReference type="InterPro" id="IPR029058">
    <property type="entry name" value="AB_hydrolase_fold"/>
</dbReference>
<dbReference type="GO" id="GO:0016787">
    <property type="term" value="F:hydrolase activity"/>
    <property type="evidence" value="ECO:0007669"/>
    <property type="project" value="UniProtKB-KW"/>
</dbReference>
<organism evidence="2 3">
    <name type="scientific">Nocardia gamkensis</name>
    <dbReference type="NCBI Taxonomy" id="352869"/>
    <lineage>
        <taxon>Bacteria</taxon>
        <taxon>Bacillati</taxon>
        <taxon>Actinomycetota</taxon>
        <taxon>Actinomycetes</taxon>
        <taxon>Mycobacteriales</taxon>
        <taxon>Nocardiaceae</taxon>
        <taxon>Nocardia</taxon>
    </lineage>
</organism>
<feature type="domain" description="Dienelactone hydrolase" evidence="1">
    <location>
        <begin position="20"/>
        <end position="247"/>
    </location>
</feature>
<gene>
    <name evidence="2" type="ORF">HGB38_07550</name>
</gene>
<comment type="caution">
    <text evidence="2">The sequence shown here is derived from an EMBL/GenBank/DDBJ whole genome shotgun (WGS) entry which is preliminary data.</text>
</comment>
<dbReference type="Pfam" id="PF01738">
    <property type="entry name" value="DLH"/>
    <property type="match status" value="1"/>
</dbReference>
<dbReference type="RefSeq" id="WP_062970381.1">
    <property type="nucleotide sequence ID" value="NZ_JAAXOS010000003.1"/>
</dbReference>
<proteinExistence type="predicted"/>
<dbReference type="InterPro" id="IPR002925">
    <property type="entry name" value="Dienelactn_hydro"/>
</dbReference>
<dbReference type="InterPro" id="IPR051049">
    <property type="entry name" value="Dienelactone_hydrolase-like"/>
</dbReference>
<reference evidence="2 3" key="1">
    <citation type="submission" date="2020-04" db="EMBL/GenBank/DDBJ databases">
        <title>MicrobeNet Type strains.</title>
        <authorList>
            <person name="Nicholson A.C."/>
        </authorList>
    </citation>
    <scope>NUCLEOTIDE SEQUENCE [LARGE SCALE GENOMIC DNA]</scope>
    <source>
        <strain evidence="2 3">DSM 44956</strain>
    </source>
</reference>
<evidence type="ECO:0000259" key="1">
    <source>
        <dbReference type="Pfam" id="PF01738"/>
    </source>
</evidence>
<accession>A0A7X6L1S9</accession>
<dbReference type="SUPFAM" id="SSF53474">
    <property type="entry name" value="alpha/beta-Hydrolases"/>
    <property type="match status" value="1"/>
</dbReference>
<name>A0A7X6L1S9_9NOCA</name>
<dbReference type="PANTHER" id="PTHR46623:SF6">
    <property type="entry name" value="ALPHA_BETA-HYDROLASES SUPERFAMILY PROTEIN"/>
    <property type="match status" value="1"/>
</dbReference>
<dbReference type="Proteomes" id="UP000540698">
    <property type="component" value="Unassembled WGS sequence"/>
</dbReference>
<protein>
    <submittedName>
        <fullName evidence="2">Dienelactone hydrolase family protein</fullName>
    </submittedName>
</protein>
<dbReference type="EMBL" id="JAAXOS010000003">
    <property type="protein sequence ID" value="NKY26074.1"/>
    <property type="molecule type" value="Genomic_DNA"/>
</dbReference>
<evidence type="ECO:0000313" key="3">
    <source>
        <dbReference type="Proteomes" id="UP000540698"/>
    </source>
</evidence>
<dbReference type="PANTHER" id="PTHR46623">
    <property type="entry name" value="CARBOXYMETHYLENEBUTENOLIDASE-RELATED"/>
    <property type="match status" value="1"/>
</dbReference>
<keyword evidence="3" id="KW-1185">Reference proteome</keyword>
<dbReference type="AlphaFoldDB" id="A0A7X6L1S9"/>
<dbReference type="Gene3D" id="3.40.50.1820">
    <property type="entry name" value="alpha/beta hydrolase"/>
    <property type="match status" value="1"/>
</dbReference>
<evidence type="ECO:0000313" key="2">
    <source>
        <dbReference type="EMBL" id="NKY26074.1"/>
    </source>
</evidence>
<sequence length="252" mass="27397">MAFEITAEQIDVIQHDAMPMAAYISRPARPGDYPLVLVGAELWGLTNEVRAVVRDVAALGYVAIAPNLYHRSGPDTSTGIEESDANRAHAFELLSRLTRDGVEADLRAAADYAREHAGAADRIGMLGFSLGGHVTYFAATRLPLRAAAIYYPGWLPDAGTALSVPDPLLAATSRITARLTLLFAEQDHVIDADQRRRIGEALSAASVRHEIVVYPGARHAFFFPGREPYDKQAADDSWQRVRELFAAELSAG</sequence>
<keyword evidence="2" id="KW-0378">Hydrolase</keyword>